<dbReference type="PANTHER" id="PTHR28620:SF1">
    <property type="entry name" value="CENP-V_GFA DOMAIN-CONTAINING PROTEIN"/>
    <property type="match status" value="1"/>
</dbReference>
<feature type="domain" description="CENP-V/GFA" evidence="4">
    <location>
        <begin position="5"/>
        <end position="118"/>
    </location>
</feature>
<dbReference type="Proteomes" id="UP000037425">
    <property type="component" value="Unassembled WGS sequence"/>
</dbReference>
<proteinExistence type="inferred from homology"/>
<dbReference type="SUPFAM" id="SSF51316">
    <property type="entry name" value="Mss4-like"/>
    <property type="match status" value="1"/>
</dbReference>
<dbReference type="InterPro" id="IPR052355">
    <property type="entry name" value="CENP-V-like"/>
</dbReference>
<dbReference type="PROSITE" id="PS51891">
    <property type="entry name" value="CENP_V_GFA"/>
    <property type="match status" value="1"/>
</dbReference>
<comment type="similarity">
    <text evidence="1">Belongs to the Gfa family.</text>
</comment>
<comment type="caution">
    <text evidence="5">The sequence shown here is derived from an EMBL/GenBank/DDBJ whole genome shotgun (WGS) entry which is preliminary data.</text>
</comment>
<keyword evidence="2" id="KW-0479">Metal-binding</keyword>
<evidence type="ECO:0000256" key="1">
    <source>
        <dbReference type="ARBA" id="ARBA00005495"/>
    </source>
</evidence>
<dbReference type="Pfam" id="PF04828">
    <property type="entry name" value="GFA"/>
    <property type="match status" value="1"/>
</dbReference>
<dbReference type="PATRIC" id="fig|106592.7.peg.7242"/>
<dbReference type="InterPro" id="IPR011057">
    <property type="entry name" value="Mss4-like_sf"/>
</dbReference>
<protein>
    <submittedName>
        <fullName evidence="5">Aldehyde-activating protein</fullName>
    </submittedName>
</protein>
<evidence type="ECO:0000259" key="4">
    <source>
        <dbReference type="PROSITE" id="PS51891"/>
    </source>
</evidence>
<dbReference type="InterPro" id="IPR006913">
    <property type="entry name" value="CENP-V/GFA"/>
</dbReference>
<accession>A0A0L8BUG1</accession>
<reference evidence="6" key="1">
    <citation type="submission" date="2015-07" db="EMBL/GenBank/DDBJ databases">
        <title>Whole genome sequence of an Ensifer adhaerens strain isolated from a cave pool in the Wind Cave National Park.</title>
        <authorList>
            <person name="Eng W.W.H."/>
            <person name="Gan H.M."/>
            <person name="Barton H.A."/>
            <person name="Savka M.A."/>
        </authorList>
    </citation>
    <scope>NUCLEOTIDE SEQUENCE [LARGE SCALE GENOMIC DNA]</scope>
    <source>
        <strain evidence="6">SD006</strain>
    </source>
</reference>
<dbReference type="Gene3D" id="2.170.150.70">
    <property type="match status" value="1"/>
</dbReference>
<dbReference type="OrthoDB" id="9805575at2"/>
<evidence type="ECO:0000256" key="3">
    <source>
        <dbReference type="ARBA" id="ARBA00022833"/>
    </source>
</evidence>
<gene>
    <name evidence="5" type="ORF">AC244_14815</name>
</gene>
<sequence length="134" mass="15055">MKQTYRGSCHCGKIRYEADIDLDAGTGKCNCSICWKKRYWGAIVKPDAFRLQAEEVDIADYQFGSDSVHHRFCKTCGIAAFGHGYIEEIGGAYYSVNVATLDDVDPSVLAEAPVQYMDGRNNNWFHPPAETRHL</sequence>
<evidence type="ECO:0000256" key="2">
    <source>
        <dbReference type="ARBA" id="ARBA00022723"/>
    </source>
</evidence>
<dbReference type="GO" id="GO:0046872">
    <property type="term" value="F:metal ion binding"/>
    <property type="evidence" value="ECO:0007669"/>
    <property type="project" value="UniProtKB-KW"/>
</dbReference>
<keyword evidence="3" id="KW-0862">Zinc</keyword>
<dbReference type="GO" id="GO:0016846">
    <property type="term" value="F:carbon-sulfur lyase activity"/>
    <property type="evidence" value="ECO:0007669"/>
    <property type="project" value="InterPro"/>
</dbReference>
<name>A0A0L8BUG1_ENSAD</name>
<dbReference type="PANTHER" id="PTHR28620">
    <property type="entry name" value="CENTROMERE PROTEIN V"/>
    <property type="match status" value="1"/>
</dbReference>
<evidence type="ECO:0000313" key="6">
    <source>
        <dbReference type="Proteomes" id="UP000037425"/>
    </source>
</evidence>
<dbReference type="EMBL" id="LGAP01000008">
    <property type="protein sequence ID" value="KOF18134.1"/>
    <property type="molecule type" value="Genomic_DNA"/>
</dbReference>
<evidence type="ECO:0000313" key="5">
    <source>
        <dbReference type="EMBL" id="KOF18134.1"/>
    </source>
</evidence>
<dbReference type="RefSeq" id="WP_053249586.1">
    <property type="nucleotide sequence ID" value="NZ_LGAP01000008.1"/>
</dbReference>
<dbReference type="AlphaFoldDB" id="A0A0L8BUG1"/>
<organism evidence="5 6">
    <name type="scientific">Ensifer adhaerens</name>
    <name type="common">Sinorhizobium morelense</name>
    <dbReference type="NCBI Taxonomy" id="106592"/>
    <lineage>
        <taxon>Bacteria</taxon>
        <taxon>Pseudomonadati</taxon>
        <taxon>Pseudomonadota</taxon>
        <taxon>Alphaproteobacteria</taxon>
        <taxon>Hyphomicrobiales</taxon>
        <taxon>Rhizobiaceae</taxon>
        <taxon>Sinorhizobium/Ensifer group</taxon>
        <taxon>Ensifer</taxon>
    </lineage>
</organism>